<sequence>MAIESLGVGSNLNLSSLLDGLEKSEKTKLQPITAKLSSTNAKLSAFGQLQNSLESFQTAAQKLNDSKLYQGFATQVSGSALTAKADSTAAAGSYDIQVNSLATAESRATAGRADTDSIVGTGQLTINLGSKSTDIDITDGSLSGIRDAINKADAGVTASIINDGSGTPYRLVLNSQTTGAASTMSFDSTNSDLKSLFSGAETTVTAQDASITVNGLAITSSTNTVKEAIQGVTLDLAETTAAGASTKLTVNQDTDSVKTAVKDFVTAYNNLADKITSLTKPTGEGDSFRGAALTGNSNVRSVQSTLRNIMSSAVDGGGMNYLFEAGVSFSKDLTKSGKLEITDEAKLDKALSSNLDGMKGLFSGDGTNGIASRLDSSIKQMLSDNGVVGSAQTGLKSSVESLKDRSAKMQDSISTTMERYKKQFQQLDSLMSQLNNTQSYLAQQLDALNKAS</sequence>
<keyword evidence="7" id="KW-1185">Reference proteome</keyword>
<keyword evidence="5" id="KW-0964">Secreted</keyword>
<keyword evidence="3" id="KW-0175">Coiled coil</keyword>
<dbReference type="PANTHER" id="PTHR30288:SF0">
    <property type="entry name" value="FLAGELLAR HOOK-ASSOCIATED PROTEIN 2"/>
    <property type="match status" value="1"/>
</dbReference>
<name>A0A240UTK0_9GAMM</name>
<dbReference type="InterPro" id="IPR003481">
    <property type="entry name" value="FliD_N"/>
</dbReference>
<dbReference type="GO" id="GO:0071973">
    <property type="term" value="P:bacterial-type flagellum-dependent cell motility"/>
    <property type="evidence" value="ECO:0007669"/>
    <property type="project" value="TreeGrafter"/>
</dbReference>
<evidence type="ECO:0000256" key="2">
    <source>
        <dbReference type="ARBA" id="ARBA00011255"/>
    </source>
</evidence>
<dbReference type="OrthoDB" id="5980200at2"/>
<dbReference type="EMBL" id="CP021358">
    <property type="protein sequence ID" value="ART64403.1"/>
    <property type="molecule type" value="Genomic_DNA"/>
</dbReference>
<dbReference type="Pfam" id="PF07195">
    <property type="entry name" value="FliD_C"/>
    <property type="match status" value="1"/>
</dbReference>
<dbReference type="GO" id="GO:0009421">
    <property type="term" value="C:bacterial-type flagellum filament cap"/>
    <property type="evidence" value="ECO:0007669"/>
    <property type="project" value="InterPro"/>
</dbReference>
<dbReference type="GO" id="GO:0007155">
    <property type="term" value="P:cell adhesion"/>
    <property type="evidence" value="ECO:0007669"/>
    <property type="project" value="InterPro"/>
</dbReference>
<reference evidence="6 7" key="1">
    <citation type="submission" date="2017-05" db="EMBL/GenBank/DDBJ databases">
        <authorList>
            <person name="Song R."/>
            <person name="Chenine A.L."/>
            <person name="Ruprecht R.M."/>
        </authorList>
    </citation>
    <scope>NUCLEOTIDE SEQUENCE [LARGE SCALE GENOMIC DNA]</scope>
    <source>
        <strain evidence="6">SW32</strain>
    </source>
</reference>
<dbReference type="KEGG" id="kma:B9H00_16175"/>
<comment type="similarity">
    <text evidence="1 5">Belongs to the FliD family.</text>
</comment>
<dbReference type="Proteomes" id="UP000194457">
    <property type="component" value="Chromosome"/>
</dbReference>
<proteinExistence type="inferred from homology"/>
<accession>A0A240UTK0</accession>
<dbReference type="Pfam" id="PF02465">
    <property type="entry name" value="FliD_N"/>
    <property type="match status" value="1"/>
</dbReference>
<organism evidence="6 7">
    <name type="scientific">Kushneria marisflavi</name>
    <dbReference type="NCBI Taxonomy" id="157779"/>
    <lineage>
        <taxon>Bacteria</taxon>
        <taxon>Pseudomonadati</taxon>
        <taxon>Pseudomonadota</taxon>
        <taxon>Gammaproteobacteria</taxon>
        <taxon>Oceanospirillales</taxon>
        <taxon>Halomonadaceae</taxon>
        <taxon>Kushneria</taxon>
    </lineage>
</organism>
<dbReference type="GO" id="GO:0005576">
    <property type="term" value="C:extracellular region"/>
    <property type="evidence" value="ECO:0007669"/>
    <property type="project" value="UniProtKB-SubCell"/>
</dbReference>
<dbReference type="RefSeq" id="WP_086901526.1">
    <property type="nucleotide sequence ID" value="NZ_CP021358.1"/>
</dbReference>
<comment type="function">
    <text evidence="5">Required for morphogenesis and for the elongation of the flagellar filament by facilitating polymerization of the flagellin monomers at the tip of growing filament. Forms a capping structure, which prevents flagellin subunits (transported through the central channel of the flagellum) from leaking out without polymerization at the distal end.</text>
</comment>
<evidence type="ECO:0000313" key="6">
    <source>
        <dbReference type="EMBL" id="ART64403.1"/>
    </source>
</evidence>
<dbReference type="InterPro" id="IPR010809">
    <property type="entry name" value="FliD_C"/>
</dbReference>
<evidence type="ECO:0000256" key="5">
    <source>
        <dbReference type="RuleBase" id="RU362066"/>
    </source>
</evidence>
<evidence type="ECO:0000256" key="4">
    <source>
        <dbReference type="ARBA" id="ARBA00023143"/>
    </source>
</evidence>
<comment type="subunit">
    <text evidence="2 5">Homopentamer.</text>
</comment>
<dbReference type="InterPro" id="IPR040026">
    <property type="entry name" value="FliD"/>
</dbReference>
<gene>
    <name evidence="6" type="ORF">B9H00_16175</name>
</gene>
<dbReference type="GO" id="GO:0009424">
    <property type="term" value="C:bacterial-type flagellum hook"/>
    <property type="evidence" value="ECO:0007669"/>
    <property type="project" value="UniProtKB-UniRule"/>
</dbReference>
<dbReference type="AlphaFoldDB" id="A0A240UTK0"/>
<dbReference type="PANTHER" id="PTHR30288">
    <property type="entry name" value="FLAGELLAR CAP/ASSEMBLY PROTEIN FLID"/>
    <property type="match status" value="1"/>
</dbReference>
<evidence type="ECO:0000256" key="1">
    <source>
        <dbReference type="ARBA" id="ARBA00009764"/>
    </source>
</evidence>
<evidence type="ECO:0000256" key="3">
    <source>
        <dbReference type="ARBA" id="ARBA00023054"/>
    </source>
</evidence>
<evidence type="ECO:0000313" key="7">
    <source>
        <dbReference type="Proteomes" id="UP000194457"/>
    </source>
</evidence>
<comment type="subcellular location">
    <subcellularLocation>
        <location evidence="5">Secreted</location>
    </subcellularLocation>
    <subcellularLocation>
        <location evidence="5">Bacterial flagellum</location>
    </subcellularLocation>
</comment>
<keyword evidence="4 5" id="KW-0975">Bacterial flagellum</keyword>
<protein>
    <recommendedName>
        <fullName evidence="5">Flagellar hook-associated protein 2</fullName>
        <shortName evidence="5">HAP2</shortName>
    </recommendedName>
    <alternativeName>
        <fullName evidence="5">Flagellar cap protein</fullName>
    </alternativeName>
</protein>